<protein>
    <submittedName>
        <fullName evidence="2">GroES-like protein</fullName>
    </submittedName>
</protein>
<name>A0A194XRW7_MOLSC</name>
<dbReference type="OrthoDB" id="3509362at2759"/>
<dbReference type="InterPro" id="IPR020843">
    <property type="entry name" value="ER"/>
</dbReference>
<sequence length="354" mass="38001">MTTKIPATMRALALSHHCNPSEYNVATLPVPQITQPDELLIRVHAASVNPIDVKLASGFLHTNKHARFPYTMGYDLAGVVAAVGSPTSRFKPGDEVYSRINERYRGSIAEYALSTVSETALKPTSLSFAEAAAVPLAGLTALQALDIGQREIEGGLEGKEVFIPAGLGGTGSFAVQLAKGVFGAKTTTTLSTGKIPTIKATMGNRGPDVIVDYTKENVVKSIGKGKVDFMFDTMGQTVPALSAMKKGGLIVSISTVPNGSAFKKKNTGMPGWLVVALNVFDWVLRMWTRVWGVRYQYLVMEGNARDLERMKGWVEEGKVMPIVGARAKLSNIEDVRNGCQQILEGKGGIGKFVI</sequence>
<dbReference type="AlphaFoldDB" id="A0A194XRW7"/>
<dbReference type="InterPro" id="IPR013154">
    <property type="entry name" value="ADH-like_N"/>
</dbReference>
<dbReference type="STRING" id="149040.A0A194XRW7"/>
<dbReference type="Gene3D" id="3.40.50.720">
    <property type="entry name" value="NAD(P)-binding Rossmann-like Domain"/>
    <property type="match status" value="1"/>
</dbReference>
<feature type="non-terminal residue" evidence="2">
    <location>
        <position position="354"/>
    </location>
</feature>
<proteinExistence type="predicted"/>
<dbReference type="SUPFAM" id="SSF51735">
    <property type="entry name" value="NAD(P)-binding Rossmann-fold domains"/>
    <property type="match status" value="1"/>
</dbReference>
<evidence type="ECO:0000313" key="2">
    <source>
        <dbReference type="EMBL" id="KUJ22467.1"/>
    </source>
</evidence>
<keyword evidence="3" id="KW-1185">Reference proteome</keyword>
<dbReference type="Pfam" id="PF13602">
    <property type="entry name" value="ADH_zinc_N_2"/>
    <property type="match status" value="1"/>
</dbReference>
<evidence type="ECO:0000259" key="1">
    <source>
        <dbReference type="SMART" id="SM00829"/>
    </source>
</evidence>
<dbReference type="RefSeq" id="XP_018076822.1">
    <property type="nucleotide sequence ID" value="XM_018210442.1"/>
</dbReference>
<dbReference type="EMBL" id="KQ947406">
    <property type="protein sequence ID" value="KUJ22467.1"/>
    <property type="molecule type" value="Genomic_DNA"/>
</dbReference>
<evidence type="ECO:0000313" key="3">
    <source>
        <dbReference type="Proteomes" id="UP000070700"/>
    </source>
</evidence>
<dbReference type="PANTHER" id="PTHR11695">
    <property type="entry name" value="ALCOHOL DEHYDROGENASE RELATED"/>
    <property type="match status" value="1"/>
</dbReference>
<organism evidence="2 3">
    <name type="scientific">Mollisia scopiformis</name>
    <name type="common">Conifer needle endophyte fungus</name>
    <name type="synonym">Phialocephala scopiformis</name>
    <dbReference type="NCBI Taxonomy" id="149040"/>
    <lineage>
        <taxon>Eukaryota</taxon>
        <taxon>Fungi</taxon>
        <taxon>Dikarya</taxon>
        <taxon>Ascomycota</taxon>
        <taxon>Pezizomycotina</taxon>
        <taxon>Leotiomycetes</taxon>
        <taxon>Helotiales</taxon>
        <taxon>Mollisiaceae</taxon>
        <taxon>Mollisia</taxon>
    </lineage>
</organism>
<dbReference type="InParanoid" id="A0A194XRW7"/>
<dbReference type="SUPFAM" id="SSF50129">
    <property type="entry name" value="GroES-like"/>
    <property type="match status" value="1"/>
</dbReference>
<dbReference type="KEGG" id="psco:LY89DRAFT_607072"/>
<dbReference type="CDD" id="cd05289">
    <property type="entry name" value="MDR_like_2"/>
    <property type="match status" value="1"/>
</dbReference>
<gene>
    <name evidence="2" type="ORF">LY89DRAFT_607072</name>
</gene>
<reference evidence="2 3" key="1">
    <citation type="submission" date="2015-10" db="EMBL/GenBank/DDBJ databases">
        <title>Full genome of DAOMC 229536 Phialocephala scopiformis, a fungal endophyte of spruce producing the potent anti-insectan compound rugulosin.</title>
        <authorList>
            <consortium name="DOE Joint Genome Institute"/>
            <person name="Walker A.K."/>
            <person name="Frasz S.L."/>
            <person name="Seifert K.A."/>
            <person name="Miller J.D."/>
            <person name="Mondo S.J."/>
            <person name="Labutti K."/>
            <person name="Lipzen A."/>
            <person name="Dockter R."/>
            <person name="Kennedy M."/>
            <person name="Grigoriev I.V."/>
            <person name="Spatafora J.W."/>
        </authorList>
    </citation>
    <scope>NUCLEOTIDE SEQUENCE [LARGE SCALE GENOMIC DNA]</scope>
    <source>
        <strain evidence="2 3">CBS 120377</strain>
    </source>
</reference>
<dbReference type="InterPro" id="IPR050700">
    <property type="entry name" value="YIM1/Zinc_Alcohol_DH_Fams"/>
</dbReference>
<accession>A0A194XRW7</accession>
<dbReference type="Pfam" id="PF08240">
    <property type="entry name" value="ADH_N"/>
    <property type="match status" value="1"/>
</dbReference>
<dbReference type="SMART" id="SM00829">
    <property type="entry name" value="PKS_ER"/>
    <property type="match status" value="1"/>
</dbReference>
<dbReference type="GO" id="GO:0016491">
    <property type="term" value="F:oxidoreductase activity"/>
    <property type="evidence" value="ECO:0007669"/>
    <property type="project" value="InterPro"/>
</dbReference>
<feature type="domain" description="Enoyl reductase (ER)" evidence="1">
    <location>
        <begin position="7"/>
        <end position="354"/>
    </location>
</feature>
<dbReference type="InterPro" id="IPR036291">
    <property type="entry name" value="NAD(P)-bd_dom_sf"/>
</dbReference>
<dbReference type="GO" id="GO:0005739">
    <property type="term" value="C:mitochondrion"/>
    <property type="evidence" value="ECO:0007669"/>
    <property type="project" value="TreeGrafter"/>
</dbReference>
<dbReference type="GeneID" id="28820168"/>
<dbReference type="PANTHER" id="PTHR11695:SF294">
    <property type="entry name" value="RETICULON-4-INTERACTING PROTEIN 1, MITOCHONDRIAL"/>
    <property type="match status" value="1"/>
</dbReference>
<dbReference type="Gene3D" id="3.90.180.10">
    <property type="entry name" value="Medium-chain alcohol dehydrogenases, catalytic domain"/>
    <property type="match status" value="1"/>
</dbReference>
<dbReference type="InterPro" id="IPR011032">
    <property type="entry name" value="GroES-like_sf"/>
</dbReference>
<dbReference type="Proteomes" id="UP000070700">
    <property type="component" value="Unassembled WGS sequence"/>
</dbReference>